<comment type="function">
    <text evidence="7">Thiol-specific peroxidase that catalyzes the reduction of hydrogen peroxide and organic hydroperoxides to water and alcohols, respectively. Plays a role in cell protection against oxidative stress by detoxifying peroxides.</text>
</comment>
<evidence type="ECO:0000256" key="5">
    <source>
        <dbReference type="ARBA" id="ARBA00023284"/>
    </source>
</evidence>
<dbReference type="GO" id="GO:0045454">
    <property type="term" value="P:cell redox homeostasis"/>
    <property type="evidence" value="ECO:0007669"/>
    <property type="project" value="TreeGrafter"/>
</dbReference>
<dbReference type="STRING" id="870435.A0A0C3NQM5"/>
<evidence type="ECO:0000313" key="10">
    <source>
        <dbReference type="Proteomes" id="UP000054217"/>
    </source>
</evidence>
<dbReference type="AlphaFoldDB" id="A0A0C3NQM5"/>
<comment type="similarity">
    <text evidence="1 7">Belongs to the peroxiredoxin family. Prx5 subfamily.</text>
</comment>
<evidence type="ECO:0000256" key="7">
    <source>
        <dbReference type="RuleBase" id="RU366011"/>
    </source>
</evidence>
<name>A0A0C3NQM5_PISTI</name>
<keyword evidence="2 7" id="KW-0575">Peroxidase</keyword>
<dbReference type="InterPro" id="IPR036249">
    <property type="entry name" value="Thioredoxin-like_sf"/>
</dbReference>
<dbReference type="InterPro" id="IPR013740">
    <property type="entry name" value="Redoxin"/>
</dbReference>
<dbReference type="GO" id="GO:0034599">
    <property type="term" value="P:cellular response to oxidative stress"/>
    <property type="evidence" value="ECO:0007669"/>
    <property type="project" value="InterPro"/>
</dbReference>
<organism evidence="9 10">
    <name type="scientific">Pisolithus tinctorius Marx 270</name>
    <dbReference type="NCBI Taxonomy" id="870435"/>
    <lineage>
        <taxon>Eukaryota</taxon>
        <taxon>Fungi</taxon>
        <taxon>Dikarya</taxon>
        <taxon>Basidiomycota</taxon>
        <taxon>Agaricomycotina</taxon>
        <taxon>Agaricomycetes</taxon>
        <taxon>Agaricomycetidae</taxon>
        <taxon>Boletales</taxon>
        <taxon>Sclerodermatineae</taxon>
        <taxon>Pisolithaceae</taxon>
        <taxon>Pisolithus</taxon>
    </lineage>
</organism>
<dbReference type="PANTHER" id="PTHR10430">
    <property type="entry name" value="PEROXIREDOXIN"/>
    <property type="match status" value="1"/>
</dbReference>
<dbReference type="EMBL" id="KN831978">
    <property type="protein sequence ID" value="KIO03170.1"/>
    <property type="molecule type" value="Genomic_DNA"/>
</dbReference>
<evidence type="ECO:0000256" key="2">
    <source>
        <dbReference type="ARBA" id="ARBA00022559"/>
    </source>
</evidence>
<dbReference type="GO" id="GO:0005739">
    <property type="term" value="C:mitochondrion"/>
    <property type="evidence" value="ECO:0007669"/>
    <property type="project" value="TreeGrafter"/>
</dbReference>
<keyword evidence="5 7" id="KW-0676">Redox-active center</keyword>
<reference evidence="9 10" key="1">
    <citation type="submission" date="2014-04" db="EMBL/GenBank/DDBJ databases">
        <authorList>
            <consortium name="DOE Joint Genome Institute"/>
            <person name="Kuo A."/>
            <person name="Kohler A."/>
            <person name="Costa M.D."/>
            <person name="Nagy L.G."/>
            <person name="Floudas D."/>
            <person name="Copeland A."/>
            <person name="Barry K.W."/>
            <person name="Cichocki N."/>
            <person name="Veneault-Fourrey C."/>
            <person name="LaButti K."/>
            <person name="Lindquist E.A."/>
            <person name="Lipzen A."/>
            <person name="Lundell T."/>
            <person name="Morin E."/>
            <person name="Murat C."/>
            <person name="Sun H."/>
            <person name="Tunlid A."/>
            <person name="Henrissat B."/>
            <person name="Grigoriev I.V."/>
            <person name="Hibbett D.S."/>
            <person name="Martin F."/>
            <person name="Nordberg H.P."/>
            <person name="Cantor M.N."/>
            <person name="Hua S.X."/>
        </authorList>
    </citation>
    <scope>NUCLEOTIDE SEQUENCE [LARGE SCALE GENOMIC DNA]</scope>
    <source>
        <strain evidence="9 10">Marx 270</strain>
    </source>
</reference>
<feature type="active site" description="Cysteine sulfenic acid (-SOH) intermediate" evidence="6">
    <location>
        <position position="66"/>
    </location>
</feature>
<reference evidence="10" key="2">
    <citation type="submission" date="2015-01" db="EMBL/GenBank/DDBJ databases">
        <title>Evolutionary Origins and Diversification of the Mycorrhizal Mutualists.</title>
        <authorList>
            <consortium name="DOE Joint Genome Institute"/>
            <consortium name="Mycorrhizal Genomics Consortium"/>
            <person name="Kohler A."/>
            <person name="Kuo A."/>
            <person name="Nagy L.G."/>
            <person name="Floudas D."/>
            <person name="Copeland A."/>
            <person name="Barry K.W."/>
            <person name="Cichocki N."/>
            <person name="Veneault-Fourrey C."/>
            <person name="LaButti K."/>
            <person name="Lindquist E.A."/>
            <person name="Lipzen A."/>
            <person name="Lundell T."/>
            <person name="Morin E."/>
            <person name="Murat C."/>
            <person name="Riley R."/>
            <person name="Ohm R."/>
            <person name="Sun H."/>
            <person name="Tunlid A."/>
            <person name="Henrissat B."/>
            <person name="Grigoriev I.V."/>
            <person name="Hibbett D.S."/>
            <person name="Martin F."/>
        </authorList>
    </citation>
    <scope>NUCLEOTIDE SEQUENCE [LARGE SCALE GENOMIC DNA]</scope>
    <source>
        <strain evidence="10">Marx 270</strain>
    </source>
</reference>
<dbReference type="Proteomes" id="UP000054217">
    <property type="component" value="Unassembled WGS sequence"/>
</dbReference>
<dbReference type="HOGENOM" id="CLU_072440_3_1_1"/>
<dbReference type="PROSITE" id="PS51352">
    <property type="entry name" value="THIOREDOXIN_2"/>
    <property type="match status" value="1"/>
</dbReference>
<evidence type="ECO:0000313" key="9">
    <source>
        <dbReference type="EMBL" id="KIO03170.1"/>
    </source>
</evidence>
<dbReference type="FunCoup" id="A0A0C3NQM5">
    <property type="interactions" value="224"/>
</dbReference>
<evidence type="ECO:0000256" key="4">
    <source>
        <dbReference type="ARBA" id="ARBA00023002"/>
    </source>
</evidence>
<dbReference type="OrthoDB" id="1882547at2759"/>
<gene>
    <name evidence="9" type="ORF">M404DRAFT_146468</name>
</gene>
<evidence type="ECO:0000256" key="3">
    <source>
        <dbReference type="ARBA" id="ARBA00022862"/>
    </source>
</evidence>
<evidence type="ECO:0000256" key="1">
    <source>
        <dbReference type="ARBA" id="ARBA00010505"/>
    </source>
</evidence>
<evidence type="ECO:0000256" key="6">
    <source>
        <dbReference type="PIRSR" id="PIRSR637944-1"/>
    </source>
</evidence>
<dbReference type="SUPFAM" id="SSF52833">
    <property type="entry name" value="Thioredoxin-like"/>
    <property type="match status" value="1"/>
</dbReference>
<dbReference type="GO" id="GO:0005777">
    <property type="term" value="C:peroxisome"/>
    <property type="evidence" value="ECO:0007669"/>
    <property type="project" value="TreeGrafter"/>
</dbReference>
<dbReference type="GO" id="GO:0008379">
    <property type="term" value="F:thioredoxin peroxidase activity"/>
    <property type="evidence" value="ECO:0007669"/>
    <property type="project" value="InterPro"/>
</dbReference>
<evidence type="ECO:0000259" key="8">
    <source>
        <dbReference type="PROSITE" id="PS51352"/>
    </source>
</evidence>
<keyword evidence="4 7" id="KW-0560">Oxidoreductase</keyword>
<keyword evidence="10" id="KW-1185">Reference proteome</keyword>
<dbReference type="InterPro" id="IPR037944">
    <property type="entry name" value="PRX5-like"/>
</dbReference>
<dbReference type="GO" id="GO:0005829">
    <property type="term" value="C:cytosol"/>
    <property type="evidence" value="ECO:0007669"/>
    <property type="project" value="TreeGrafter"/>
</dbReference>
<feature type="domain" description="Thioredoxin" evidence="8">
    <location>
        <begin position="25"/>
        <end position="178"/>
    </location>
</feature>
<accession>A0A0C3NQM5</accession>
<dbReference type="CDD" id="cd03013">
    <property type="entry name" value="PRX5_like"/>
    <property type="match status" value="1"/>
</dbReference>
<keyword evidence="3 7" id="KW-0049">Antioxidant</keyword>
<dbReference type="InParanoid" id="A0A0C3NQM5"/>
<proteinExistence type="inferred from homology"/>
<dbReference type="Gene3D" id="3.40.30.10">
    <property type="entry name" value="Glutaredoxin"/>
    <property type="match status" value="1"/>
</dbReference>
<protein>
    <recommendedName>
        <fullName evidence="8">Thioredoxin domain-containing protein</fullName>
    </recommendedName>
</protein>
<dbReference type="GO" id="GO:0042744">
    <property type="term" value="P:hydrogen peroxide catabolic process"/>
    <property type="evidence" value="ECO:0007669"/>
    <property type="project" value="TreeGrafter"/>
</dbReference>
<sequence>MTSMFASAAHTAHSVAAEVLNTAQIKTGERVPVKPVKENDPGQRFDIDLSGKNLIIGIPGAFTPTCSSQVPSYVSDYDKFKAKGVKDIFVVAINDVFVMKAWKEKLAPQGTGIRFIADDRGEFTGALGLLFNATDLLGGLRAKRYVIIVQDGKAEYVGVEPDVSKTTITSATDVIEKL</sequence>
<dbReference type="Pfam" id="PF08534">
    <property type="entry name" value="Redoxin"/>
    <property type="match status" value="1"/>
</dbReference>
<dbReference type="PANTHER" id="PTHR10430:SF39">
    <property type="entry name" value="PEROXISOMAL MEMBRANE ASSOCIATED PROTEIN 20"/>
    <property type="match status" value="1"/>
</dbReference>
<dbReference type="InterPro" id="IPR013766">
    <property type="entry name" value="Thioredoxin_domain"/>
</dbReference>